<feature type="disulfide bond" evidence="6">
    <location>
        <begin position="442"/>
        <end position="469"/>
    </location>
</feature>
<feature type="disulfide bond" evidence="6">
    <location>
        <begin position="306"/>
        <end position="332"/>
    </location>
</feature>
<feature type="disulfide bond" evidence="6">
    <location>
        <begin position="483"/>
        <end position="509"/>
    </location>
</feature>
<feature type="disulfide bond" evidence="6">
    <location>
        <begin position="586"/>
        <end position="612"/>
    </location>
</feature>
<dbReference type="GeneID" id="110089936"/>
<dbReference type="InterPro" id="IPR036943">
    <property type="entry name" value="FN_type2_sf"/>
</dbReference>
<feature type="disulfide bond" evidence="6">
    <location>
        <begin position="106"/>
        <end position="133"/>
    </location>
</feature>
<feature type="disulfide bond" evidence="6">
    <location>
        <begin position="655"/>
        <end position="682"/>
    </location>
</feature>
<feature type="disulfide bond" evidence="6">
    <location>
        <begin position="37"/>
        <end position="63"/>
    </location>
</feature>
<gene>
    <name evidence="9" type="primary">LOC110089936</name>
</gene>
<evidence type="ECO:0000313" key="9">
    <source>
        <dbReference type="RefSeq" id="XP_072859694.1"/>
    </source>
</evidence>
<dbReference type="Proteomes" id="UP001652642">
    <property type="component" value="Chromosome 6"/>
</dbReference>
<feature type="domain" description="Fibronectin type-II" evidence="7">
    <location>
        <begin position="636"/>
        <end position="684"/>
    </location>
</feature>
<dbReference type="PANTHER" id="PTHR22918:SF1">
    <property type="entry name" value="FIBRONECTIN TYPE-II DOMAIN-CONTAINING PROTEIN"/>
    <property type="match status" value="1"/>
</dbReference>
<feature type="disulfide bond" evidence="6">
    <location>
        <begin position="813"/>
        <end position="840"/>
    </location>
</feature>
<feature type="domain" description="Fibronectin type-II" evidence="7">
    <location>
        <begin position="690"/>
        <end position="738"/>
    </location>
</feature>
<feature type="domain" description="Fibronectin type-II" evidence="7">
    <location>
        <begin position="848"/>
        <end position="896"/>
    </location>
</feature>
<feature type="disulfide bond" evidence="6">
    <location>
        <begin position="258"/>
        <end position="284"/>
    </location>
</feature>
<dbReference type="PROSITE" id="PS00023">
    <property type="entry name" value="FN2_1"/>
    <property type="match status" value="3"/>
</dbReference>
<dbReference type="PROSITE" id="PS51092">
    <property type="entry name" value="FN2_2"/>
    <property type="match status" value="16"/>
</dbReference>
<comment type="similarity">
    <text evidence="2">Belongs to the seminal plasma protein family.</text>
</comment>
<feature type="domain" description="Fibronectin type-II" evidence="7">
    <location>
        <begin position="581"/>
        <end position="629"/>
    </location>
</feature>
<feature type="disulfide bond" evidence="6">
    <location>
        <begin position="799"/>
        <end position="825"/>
    </location>
</feature>
<feature type="disulfide bond" evidence="6">
    <location>
        <begin position="600"/>
        <end position="627"/>
    </location>
</feature>
<feature type="disulfide bond" evidence="6">
    <location>
        <begin position="216"/>
        <end position="243"/>
    </location>
</feature>
<feature type="disulfide bond" evidence="6">
    <location>
        <begin position="272"/>
        <end position="299"/>
    </location>
</feature>
<feature type="disulfide bond" evidence="6">
    <location>
        <begin position="744"/>
        <end position="770"/>
    </location>
</feature>
<feature type="disulfide bond" evidence="6">
    <location>
        <begin position="92"/>
        <end position="118"/>
    </location>
</feature>
<evidence type="ECO:0000259" key="7">
    <source>
        <dbReference type="PROSITE" id="PS51092"/>
    </source>
</evidence>
<keyword evidence="4" id="KW-0677">Repeat</keyword>
<organism evidence="8 9">
    <name type="scientific">Pogona vitticeps</name>
    <name type="common">central bearded dragon</name>
    <dbReference type="NCBI Taxonomy" id="103695"/>
    <lineage>
        <taxon>Eukaryota</taxon>
        <taxon>Metazoa</taxon>
        <taxon>Chordata</taxon>
        <taxon>Craniata</taxon>
        <taxon>Vertebrata</taxon>
        <taxon>Euteleostomi</taxon>
        <taxon>Lepidosauria</taxon>
        <taxon>Squamata</taxon>
        <taxon>Bifurcata</taxon>
        <taxon>Unidentata</taxon>
        <taxon>Episquamata</taxon>
        <taxon>Toxicofera</taxon>
        <taxon>Iguania</taxon>
        <taxon>Acrodonta</taxon>
        <taxon>Agamidae</taxon>
        <taxon>Amphibolurinae</taxon>
        <taxon>Pogona</taxon>
    </lineage>
</organism>
<feature type="domain" description="Fibronectin type-II" evidence="7">
    <location>
        <begin position="478"/>
        <end position="526"/>
    </location>
</feature>
<feature type="disulfide bond" evidence="6">
    <location>
        <begin position="551"/>
        <end position="578"/>
    </location>
</feature>
<dbReference type="RefSeq" id="XP_072859694.1">
    <property type="nucleotide sequence ID" value="XM_073003593.1"/>
</dbReference>
<feature type="domain" description="Fibronectin type-II" evidence="7">
    <location>
        <begin position="423"/>
        <end position="471"/>
    </location>
</feature>
<evidence type="ECO:0000256" key="2">
    <source>
        <dbReference type="ARBA" id="ARBA00010011"/>
    </source>
</evidence>
<name>A0ABM5GPU9_9SAUR</name>
<feature type="domain" description="Fibronectin type-II" evidence="7">
    <location>
        <begin position="301"/>
        <end position="355"/>
    </location>
</feature>
<sequence length="898" mass="102690">MFGRTPWCSLTQNYNKDLRWTYCEPTGPSEVRERPPCIFPFTYKGKEYSNCTGDGRRDRRPWCATTDSYDMDSKGKFCQVSGPDPKLQSPTCAFPFIYKGNFYSTCTTEGMSDGKHWCATTSNYDLDKRWMYCNITGPDPSIEGPSCVFPFIFKDKPYNMCTTEGRSDGKHWCATTSNYETDKKWKYCNVTGPDKSVESPPCVFPFLYEGKFYLNCTADGRTDGKFWCATSSNYDADKKWKFCQEDSGTASSKEPPRCVFPFTYNGKYYTSCTEDGREDKQLWCATTSNYDRDKQMTFCTVTKTGCVFPFIYKGKAYQSCTSVENNEGRAWCATTPDYQTDYQTTKLPKWRLCNESDCVFPFVFHGKSYHSCTRDGHNDKKRWCSLTANADTDKAWLLGLFHARSFHGAFILVDVLVKMEGNVSPRPCVFPFIYKQKSYSSCTKDGAIDLKLWCATTANFDRDRQWKHCAPYEYGGNSGGQNCTFPFAYKKRTFYTCTSEDALYGRFWCATTGSYDKDRRWSYCADTRLAANSQGPCVFPFNYTFKSYSTCTTDGEPSGRLWCSLSSNYDIDSKRAYCDLSESRPCIFPFIYKSKSYSACTTEGSAEGQLWCATTANYDKDSKWKLCSLQEYEGSSKGGPCVFPFVAEKQTFYTCTNEPAKNQRYWCSTTGSYDKDKKWSYCADTRLDASPKGPCVFPFIYNGTSYSSCTKEGEAKGRLWCSLTNNYDVDLRRTYCDPSESLPCRFPFVWGGISYSECTKEGSTDGQLWCATTANYDKDTKWKACALQEYEGSSGGQPCVFPFIYKNQTFYTCTNETSKDGRFWCATTGNYDKDQLWSYCADTRLDAKPKGPCTFPFIYKRKTYSTCITEDEITGKPWCSLTSNYDVDRKWTYCTVIT</sequence>
<comment type="caution">
    <text evidence="6">Lacks conserved residue(s) required for the propagation of feature annotation.</text>
</comment>
<feature type="domain" description="Fibronectin type-II" evidence="7">
    <location>
        <begin position="353"/>
        <end position="401"/>
    </location>
</feature>
<feature type="disulfide bond" evidence="6">
    <location>
        <begin position="695"/>
        <end position="721"/>
    </location>
</feature>
<feature type="disulfide bond" evidence="6">
    <location>
        <begin position="51"/>
        <end position="78"/>
    </location>
</feature>
<dbReference type="CDD" id="cd00062">
    <property type="entry name" value="FN2"/>
    <property type="match status" value="16"/>
</dbReference>
<feature type="domain" description="Fibronectin type-II" evidence="7">
    <location>
        <begin position="794"/>
        <end position="842"/>
    </location>
</feature>
<feature type="domain" description="Fibronectin type-II" evidence="7">
    <location>
        <begin position="739"/>
        <end position="787"/>
    </location>
</feature>
<feature type="domain" description="Fibronectin type-II" evidence="7">
    <location>
        <begin position="253"/>
        <end position="301"/>
    </location>
</feature>
<dbReference type="PANTHER" id="PTHR22918">
    <property type="entry name" value="SEMINAL PLASMA PROTEIN"/>
    <property type="match status" value="1"/>
</dbReference>
<feature type="disulfide bond" evidence="6">
    <location>
        <begin position="641"/>
        <end position="667"/>
    </location>
</feature>
<dbReference type="Pfam" id="PF00040">
    <property type="entry name" value="fn2"/>
    <property type="match status" value="17"/>
</dbReference>
<proteinExistence type="inferred from homology"/>
<feature type="disulfide bond" evidence="6">
    <location>
        <begin position="161"/>
        <end position="188"/>
    </location>
</feature>
<dbReference type="SUPFAM" id="SSF57440">
    <property type="entry name" value="Kringle-like"/>
    <property type="match status" value="16"/>
</dbReference>
<keyword evidence="3" id="KW-0964">Secreted</keyword>
<accession>A0ABM5GPU9</accession>
<feature type="disulfide bond" evidence="6">
    <location>
        <begin position="202"/>
        <end position="228"/>
    </location>
</feature>
<evidence type="ECO:0000256" key="5">
    <source>
        <dbReference type="ARBA" id="ARBA00023157"/>
    </source>
</evidence>
<keyword evidence="8" id="KW-1185">Reference proteome</keyword>
<protein>
    <recommendedName>
        <fullName evidence="7">Fibronectin type-II domain-containing protein</fullName>
    </recommendedName>
</protein>
<comment type="subcellular location">
    <subcellularLocation>
        <location evidence="1">Secreted</location>
    </subcellularLocation>
</comment>
<feature type="domain" description="Fibronectin type-II" evidence="7">
    <location>
        <begin position="32"/>
        <end position="80"/>
    </location>
</feature>
<evidence type="ECO:0000313" key="8">
    <source>
        <dbReference type="Proteomes" id="UP001652642"/>
    </source>
</evidence>
<dbReference type="Gene3D" id="2.10.10.10">
    <property type="entry name" value="Fibronectin, type II, collagen-binding"/>
    <property type="match status" value="16"/>
</dbReference>
<dbReference type="InterPro" id="IPR013806">
    <property type="entry name" value="Kringle-like"/>
</dbReference>
<dbReference type="SMART" id="SM00059">
    <property type="entry name" value="FN2"/>
    <property type="match status" value="16"/>
</dbReference>
<feature type="disulfide bond" evidence="6">
    <location>
        <begin position="428"/>
        <end position="454"/>
    </location>
</feature>
<evidence type="ECO:0000256" key="4">
    <source>
        <dbReference type="ARBA" id="ARBA00022737"/>
    </source>
</evidence>
<dbReference type="PRINTS" id="PR00013">
    <property type="entry name" value="FNTYPEII"/>
</dbReference>
<feature type="disulfide bond" evidence="6">
    <location>
        <begin position="497"/>
        <end position="524"/>
    </location>
</feature>
<feature type="disulfide bond" evidence="6">
    <location>
        <begin position="358"/>
        <end position="384"/>
    </location>
</feature>
<evidence type="ECO:0000256" key="1">
    <source>
        <dbReference type="ARBA" id="ARBA00004613"/>
    </source>
</evidence>
<feature type="domain" description="Fibronectin type-II" evidence="7">
    <location>
        <begin position="87"/>
        <end position="135"/>
    </location>
</feature>
<keyword evidence="5 6" id="KW-1015">Disulfide bond</keyword>
<evidence type="ECO:0000256" key="6">
    <source>
        <dbReference type="PROSITE-ProRule" id="PRU00479"/>
    </source>
</evidence>
<feature type="domain" description="Fibronectin type-II" evidence="7">
    <location>
        <begin position="532"/>
        <end position="580"/>
    </location>
</feature>
<feature type="domain" description="Fibronectin type-II" evidence="7">
    <location>
        <begin position="197"/>
        <end position="245"/>
    </location>
</feature>
<dbReference type="InterPro" id="IPR000562">
    <property type="entry name" value="FN_type2_dom"/>
</dbReference>
<dbReference type="InterPro" id="IPR051666">
    <property type="entry name" value="SP_Capacitation_Regulator"/>
</dbReference>
<feature type="disulfide bond" evidence="6">
    <location>
        <begin position="709"/>
        <end position="736"/>
    </location>
</feature>
<feature type="disulfide bond" evidence="6">
    <location>
        <begin position="758"/>
        <end position="785"/>
    </location>
</feature>
<evidence type="ECO:0000256" key="3">
    <source>
        <dbReference type="ARBA" id="ARBA00022525"/>
    </source>
</evidence>
<feature type="domain" description="Fibronectin type-II" evidence="7">
    <location>
        <begin position="142"/>
        <end position="190"/>
    </location>
</feature>
<feature type="disulfide bond" evidence="6">
    <location>
        <begin position="867"/>
        <end position="894"/>
    </location>
</feature>
<feature type="disulfide bond" evidence="6">
    <location>
        <begin position="147"/>
        <end position="173"/>
    </location>
</feature>
<reference evidence="9" key="1">
    <citation type="submission" date="2025-08" db="UniProtKB">
        <authorList>
            <consortium name="RefSeq"/>
        </authorList>
    </citation>
    <scope>IDENTIFICATION</scope>
</reference>
<feature type="disulfide bond" evidence="6">
    <location>
        <begin position="853"/>
        <end position="879"/>
    </location>
</feature>
<feature type="disulfide bond" evidence="6">
    <location>
        <begin position="537"/>
        <end position="563"/>
    </location>
</feature>